<keyword evidence="13 17" id="KW-0472">Membrane</keyword>
<dbReference type="InterPro" id="IPR013083">
    <property type="entry name" value="Znf_RING/FYVE/PHD"/>
</dbReference>
<evidence type="ECO:0000256" key="2">
    <source>
        <dbReference type="ARBA" id="ARBA00004167"/>
    </source>
</evidence>
<organism evidence="19 20">
    <name type="scientific">Clitoria ternatea</name>
    <name type="common">Butterfly pea</name>
    <dbReference type="NCBI Taxonomy" id="43366"/>
    <lineage>
        <taxon>Eukaryota</taxon>
        <taxon>Viridiplantae</taxon>
        <taxon>Streptophyta</taxon>
        <taxon>Embryophyta</taxon>
        <taxon>Tracheophyta</taxon>
        <taxon>Spermatophyta</taxon>
        <taxon>Magnoliopsida</taxon>
        <taxon>eudicotyledons</taxon>
        <taxon>Gunneridae</taxon>
        <taxon>Pentapetalae</taxon>
        <taxon>rosids</taxon>
        <taxon>fabids</taxon>
        <taxon>Fabales</taxon>
        <taxon>Fabaceae</taxon>
        <taxon>Papilionoideae</taxon>
        <taxon>50 kb inversion clade</taxon>
        <taxon>NPAAA clade</taxon>
        <taxon>indigoferoid/millettioid clade</taxon>
        <taxon>Phaseoleae</taxon>
        <taxon>Clitoria</taxon>
    </lineage>
</organism>
<dbReference type="PANTHER" id="PTHR46539:SF2">
    <property type="entry name" value="RING-H2 FINGER PROTEIN ATL43"/>
    <property type="match status" value="1"/>
</dbReference>
<keyword evidence="5" id="KW-0808">Transferase</keyword>
<dbReference type="CDD" id="cd16461">
    <property type="entry name" value="RING-H2_EL5-like"/>
    <property type="match status" value="1"/>
</dbReference>
<evidence type="ECO:0000256" key="5">
    <source>
        <dbReference type="ARBA" id="ARBA00022679"/>
    </source>
</evidence>
<dbReference type="SUPFAM" id="SSF57850">
    <property type="entry name" value="RING/U-box"/>
    <property type="match status" value="1"/>
</dbReference>
<evidence type="ECO:0000256" key="12">
    <source>
        <dbReference type="ARBA" id="ARBA00022989"/>
    </source>
</evidence>
<comment type="similarity">
    <text evidence="14">Belongs to the RING-type zinc finger family. ATL subfamily.</text>
</comment>
<dbReference type="GO" id="GO:0016020">
    <property type="term" value="C:membrane"/>
    <property type="evidence" value="ECO:0007669"/>
    <property type="project" value="UniProtKB-SubCell"/>
</dbReference>
<dbReference type="GO" id="GO:0061630">
    <property type="term" value="F:ubiquitin protein ligase activity"/>
    <property type="evidence" value="ECO:0007669"/>
    <property type="project" value="UniProtKB-EC"/>
</dbReference>
<feature type="transmembrane region" description="Helical" evidence="17">
    <location>
        <begin position="12"/>
        <end position="29"/>
    </location>
</feature>
<keyword evidence="12 17" id="KW-1133">Transmembrane helix</keyword>
<keyword evidence="11" id="KW-0862">Zinc</keyword>
<accession>A0AAN9JL02</accession>
<feature type="region of interest" description="Disordered" evidence="16">
    <location>
        <begin position="302"/>
        <end position="328"/>
    </location>
</feature>
<dbReference type="PANTHER" id="PTHR46539">
    <property type="entry name" value="E3 UBIQUITIN-PROTEIN LIGASE ATL42"/>
    <property type="match status" value="1"/>
</dbReference>
<dbReference type="Pfam" id="PF13639">
    <property type="entry name" value="zf-RING_2"/>
    <property type="match status" value="1"/>
</dbReference>
<evidence type="ECO:0000256" key="3">
    <source>
        <dbReference type="ARBA" id="ARBA00004906"/>
    </source>
</evidence>
<proteinExistence type="inferred from homology"/>
<feature type="region of interest" description="Disordered" evidence="16">
    <location>
        <begin position="240"/>
        <end position="259"/>
    </location>
</feature>
<comment type="caution">
    <text evidence="19">The sequence shown here is derived from an EMBL/GenBank/DDBJ whole genome shotgun (WGS) entry which is preliminary data.</text>
</comment>
<feature type="transmembrane region" description="Helical" evidence="17">
    <location>
        <begin position="72"/>
        <end position="92"/>
    </location>
</feature>
<evidence type="ECO:0000259" key="18">
    <source>
        <dbReference type="PROSITE" id="PS50089"/>
    </source>
</evidence>
<name>A0AAN9JL02_CLITE</name>
<feature type="domain" description="RING-type" evidence="18">
    <location>
        <begin position="142"/>
        <end position="184"/>
    </location>
</feature>
<reference evidence="19 20" key="1">
    <citation type="submission" date="2024-01" db="EMBL/GenBank/DDBJ databases">
        <title>The genomes of 5 underutilized Papilionoideae crops provide insights into root nodulation and disease resistance.</title>
        <authorList>
            <person name="Yuan L."/>
        </authorList>
    </citation>
    <scope>NUCLEOTIDE SEQUENCE [LARGE SCALE GENOMIC DNA]</scope>
    <source>
        <strain evidence="19">LY-2023</strain>
        <tissue evidence="19">Leaf</tissue>
    </source>
</reference>
<dbReference type="InterPro" id="IPR001841">
    <property type="entry name" value="Znf_RING"/>
</dbReference>
<keyword evidence="9 15" id="KW-0863">Zinc-finger</keyword>
<keyword evidence="6 17" id="KW-0812">Transmembrane</keyword>
<evidence type="ECO:0000256" key="10">
    <source>
        <dbReference type="ARBA" id="ARBA00022786"/>
    </source>
</evidence>
<evidence type="ECO:0000313" key="19">
    <source>
        <dbReference type="EMBL" id="KAK7301107.1"/>
    </source>
</evidence>
<evidence type="ECO:0000256" key="8">
    <source>
        <dbReference type="ARBA" id="ARBA00022729"/>
    </source>
</evidence>
<keyword evidence="10" id="KW-0833">Ubl conjugation pathway</keyword>
<keyword evidence="8" id="KW-0732">Signal</keyword>
<evidence type="ECO:0000256" key="4">
    <source>
        <dbReference type="ARBA" id="ARBA00012483"/>
    </source>
</evidence>
<evidence type="ECO:0000256" key="7">
    <source>
        <dbReference type="ARBA" id="ARBA00022723"/>
    </source>
</evidence>
<evidence type="ECO:0000256" key="14">
    <source>
        <dbReference type="ARBA" id="ARBA00024209"/>
    </source>
</evidence>
<dbReference type="GO" id="GO:0008270">
    <property type="term" value="F:zinc ion binding"/>
    <property type="evidence" value="ECO:0007669"/>
    <property type="project" value="UniProtKB-KW"/>
</dbReference>
<evidence type="ECO:0000313" key="20">
    <source>
        <dbReference type="Proteomes" id="UP001359559"/>
    </source>
</evidence>
<dbReference type="Proteomes" id="UP001359559">
    <property type="component" value="Unassembled WGS sequence"/>
</dbReference>
<dbReference type="FunFam" id="3.30.40.10:FF:000285">
    <property type="entry name" value="RING-H2 finger protein ATL43"/>
    <property type="match status" value="1"/>
</dbReference>
<feature type="compositionally biased region" description="Basic and acidic residues" evidence="16">
    <location>
        <begin position="250"/>
        <end position="259"/>
    </location>
</feature>
<dbReference type="PROSITE" id="PS50089">
    <property type="entry name" value="ZF_RING_2"/>
    <property type="match status" value="1"/>
</dbReference>
<dbReference type="EC" id="2.3.2.27" evidence="4"/>
<evidence type="ECO:0000256" key="6">
    <source>
        <dbReference type="ARBA" id="ARBA00022692"/>
    </source>
</evidence>
<evidence type="ECO:0000256" key="17">
    <source>
        <dbReference type="SAM" id="Phobius"/>
    </source>
</evidence>
<comment type="subcellular location">
    <subcellularLocation>
        <location evidence="2">Membrane</location>
        <topology evidence="2">Single-pass membrane protein</topology>
    </subcellularLocation>
</comment>
<evidence type="ECO:0000256" key="15">
    <source>
        <dbReference type="PROSITE-ProRule" id="PRU00175"/>
    </source>
</evidence>
<evidence type="ECO:0000256" key="16">
    <source>
        <dbReference type="SAM" id="MobiDB-lite"/>
    </source>
</evidence>
<evidence type="ECO:0000256" key="1">
    <source>
        <dbReference type="ARBA" id="ARBA00000900"/>
    </source>
</evidence>
<dbReference type="SMART" id="SM00184">
    <property type="entry name" value="RING"/>
    <property type="match status" value="1"/>
</dbReference>
<dbReference type="Gene3D" id="3.30.40.10">
    <property type="entry name" value="Zinc/RING finger domain, C3HC4 (zinc finger)"/>
    <property type="match status" value="1"/>
</dbReference>
<keyword evidence="20" id="KW-1185">Reference proteome</keyword>
<protein>
    <recommendedName>
        <fullName evidence="4">RING-type E3 ubiquitin transferase</fullName>
        <ecNumber evidence="4">2.3.2.27</ecNumber>
    </recommendedName>
</protein>
<sequence>MGGAPSFKPFQNLTFPFFPIFTLLILITARANNDSTEPNDENIDDNGVTSSPPLPRNDIGAPRFKAFRPGTAVIVAVLTATFGLTLLVLLYVKNCNDRNTVVTVNEGASHVRKNSGIERGVVESLPIFRFGSLRGQKDGLDCAVCLTRFGDTEVLRLLPKCNHAFHVECVDTWFEAHSTCPLCRYRLDPEDVVLANDEARAKTTRCAEEELEQALDVESEVGGSQNDDASLEIVCVAEKEDAKTTSSDGSSDRRKDGARRVEHRIVVDGDERWSDNEACDVLHLTSDMITWSTRERRGKTVSDENLRRVSEMTGVRRERGEQEQPRERMVKRWLSWASRSRRRSDVH</sequence>
<evidence type="ECO:0000256" key="11">
    <source>
        <dbReference type="ARBA" id="ARBA00022833"/>
    </source>
</evidence>
<dbReference type="AlphaFoldDB" id="A0AAN9JL02"/>
<evidence type="ECO:0000256" key="9">
    <source>
        <dbReference type="ARBA" id="ARBA00022771"/>
    </source>
</evidence>
<comment type="catalytic activity">
    <reaction evidence="1">
        <text>S-ubiquitinyl-[E2 ubiquitin-conjugating enzyme]-L-cysteine + [acceptor protein]-L-lysine = [E2 ubiquitin-conjugating enzyme]-L-cysteine + N(6)-ubiquitinyl-[acceptor protein]-L-lysine.</text>
        <dbReference type="EC" id="2.3.2.27"/>
    </reaction>
</comment>
<dbReference type="EMBL" id="JAYKXN010000003">
    <property type="protein sequence ID" value="KAK7301107.1"/>
    <property type="molecule type" value="Genomic_DNA"/>
</dbReference>
<gene>
    <name evidence="19" type="ORF">RJT34_11967</name>
</gene>
<keyword evidence="7" id="KW-0479">Metal-binding</keyword>
<evidence type="ECO:0000256" key="13">
    <source>
        <dbReference type="ARBA" id="ARBA00023136"/>
    </source>
</evidence>
<comment type="pathway">
    <text evidence="3">Protein modification; protein ubiquitination.</text>
</comment>
<feature type="region of interest" description="Disordered" evidence="16">
    <location>
        <begin position="35"/>
        <end position="56"/>
    </location>
</feature>